<evidence type="ECO:0000256" key="1">
    <source>
        <dbReference type="ARBA" id="ARBA00010641"/>
    </source>
</evidence>
<dbReference type="SUPFAM" id="SSF88659">
    <property type="entry name" value="Sigma3 and sigma4 domains of RNA polymerase sigma factors"/>
    <property type="match status" value="1"/>
</dbReference>
<evidence type="ECO:0000313" key="8">
    <source>
        <dbReference type="Proteomes" id="UP000278085"/>
    </source>
</evidence>
<accession>A0A430HEF7</accession>
<dbReference type="Proteomes" id="UP000278085">
    <property type="component" value="Unassembled WGS sequence"/>
</dbReference>
<dbReference type="InterPro" id="IPR036388">
    <property type="entry name" value="WH-like_DNA-bd_sf"/>
</dbReference>
<dbReference type="InterPro" id="IPR039425">
    <property type="entry name" value="RNA_pol_sigma-70-like"/>
</dbReference>
<sequence length="178" mass="19633">MSAAESIPHQRAHAVHILYSDHHDWLFGWLRRKLGCAHNAADVAHDTFLRIIASRDALLGVEQPRAWLTTTARRLIIDRARRQALEQAYLAEMALLADSLPFAPAPDETLMALEALAQIGAALQGISAKAREAFLLHYLDQQTHAAIAAHLGVSVRMVQKYLVQALLACRARCAAMAE</sequence>
<dbReference type="InterPro" id="IPR013325">
    <property type="entry name" value="RNA_pol_sigma_r2"/>
</dbReference>
<dbReference type="AlphaFoldDB" id="A0A430HEF7"/>
<evidence type="ECO:0000256" key="4">
    <source>
        <dbReference type="ARBA" id="ARBA00023163"/>
    </source>
</evidence>
<dbReference type="EMBL" id="RXLQ01000020">
    <property type="protein sequence ID" value="RSZ55928.1"/>
    <property type="molecule type" value="Genomic_DNA"/>
</dbReference>
<feature type="domain" description="RNA polymerase sigma-70 region 2" evidence="5">
    <location>
        <begin position="18"/>
        <end position="84"/>
    </location>
</feature>
<keyword evidence="3" id="KW-0731">Sigma factor</keyword>
<comment type="similarity">
    <text evidence="1">Belongs to the sigma-70 factor family. ECF subfamily.</text>
</comment>
<dbReference type="OrthoDB" id="9180690at2"/>
<dbReference type="Pfam" id="PF08281">
    <property type="entry name" value="Sigma70_r4_2"/>
    <property type="match status" value="1"/>
</dbReference>
<keyword evidence="2" id="KW-0805">Transcription regulation</keyword>
<keyword evidence="4" id="KW-0804">Transcription</keyword>
<evidence type="ECO:0000256" key="2">
    <source>
        <dbReference type="ARBA" id="ARBA00023015"/>
    </source>
</evidence>
<evidence type="ECO:0000256" key="3">
    <source>
        <dbReference type="ARBA" id="ARBA00023082"/>
    </source>
</evidence>
<comment type="caution">
    <text evidence="7">The sequence shown here is derived from an EMBL/GenBank/DDBJ whole genome shotgun (WGS) entry which is preliminary data.</text>
</comment>
<dbReference type="InterPro" id="IPR013249">
    <property type="entry name" value="RNA_pol_sigma70_r4_t2"/>
</dbReference>
<dbReference type="Pfam" id="PF04542">
    <property type="entry name" value="Sigma70_r2"/>
    <property type="match status" value="1"/>
</dbReference>
<dbReference type="Gene3D" id="1.10.10.10">
    <property type="entry name" value="Winged helix-like DNA-binding domain superfamily/Winged helix DNA-binding domain"/>
    <property type="match status" value="1"/>
</dbReference>
<organism evidence="7 8">
    <name type="scientific">Massilia atriviolacea</name>
    <dbReference type="NCBI Taxonomy" id="2495579"/>
    <lineage>
        <taxon>Bacteria</taxon>
        <taxon>Pseudomonadati</taxon>
        <taxon>Pseudomonadota</taxon>
        <taxon>Betaproteobacteria</taxon>
        <taxon>Burkholderiales</taxon>
        <taxon>Oxalobacteraceae</taxon>
        <taxon>Telluria group</taxon>
        <taxon>Massilia</taxon>
    </lineage>
</organism>
<dbReference type="PANTHER" id="PTHR43133:SF63">
    <property type="entry name" value="RNA POLYMERASE SIGMA FACTOR FECI-RELATED"/>
    <property type="match status" value="1"/>
</dbReference>
<name>A0A430HEF7_9BURK</name>
<evidence type="ECO:0000259" key="6">
    <source>
        <dbReference type="Pfam" id="PF08281"/>
    </source>
</evidence>
<dbReference type="InterPro" id="IPR013324">
    <property type="entry name" value="RNA_pol_sigma_r3/r4-like"/>
</dbReference>
<dbReference type="GO" id="GO:0003677">
    <property type="term" value="F:DNA binding"/>
    <property type="evidence" value="ECO:0007669"/>
    <property type="project" value="InterPro"/>
</dbReference>
<evidence type="ECO:0000259" key="5">
    <source>
        <dbReference type="Pfam" id="PF04542"/>
    </source>
</evidence>
<dbReference type="RefSeq" id="WP_126077197.1">
    <property type="nucleotide sequence ID" value="NZ_CP051166.1"/>
</dbReference>
<dbReference type="PANTHER" id="PTHR43133">
    <property type="entry name" value="RNA POLYMERASE ECF-TYPE SIGMA FACTO"/>
    <property type="match status" value="1"/>
</dbReference>
<dbReference type="SUPFAM" id="SSF88946">
    <property type="entry name" value="Sigma2 domain of RNA polymerase sigma factors"/>
    <property type="match status" value="1"/>
</dbReference>
<reference evidence="7 8" key="1">
    <citation type="submission" date="2018-12" db="EMBL/GenBank/DDBJ databases">
        <authorList>
            <person name="Yang E."/>
        </authorList>
    </citation>
    <scope>NUCLEOTIDE SEQUENCE [LARGE SCALE GENOMIC DNA]</scope>
    <source>
        <strain evidence="7 8">SOD</strain>
    </source>
</reference>
<protein>
    <submittedName>
        <fullName evidence="7">Sigma-70 family RNA polymerase sigma factor</fullName>
    </submittedName>
</protein>
<dbReference type="InterPro" id="IPR014284">
    <property type="entry name" value="RNA_pol_sigma-70_dom"/>
</dbReference>
<dbReference type="GO" id="GO:0006352">
    <property type="term" value="P:DNA-templated transcription initiation"/>
    <property type="evidence" value="ECO:0007669"/>
    <property type="project" value="InterPro"/>
</dbReference>
<dbReference type="GO" id="GO:0016987">
    <property type="term" value="F:sigma factor activity"/>
    <property type="evidence" value="ECO:0007669"/>
    <property type="project" value="UniProtKB-KW"/>
</dbReference>
<feature type="domain" description="RNA polymerase sigma factor 70 region 4 type 2" evidence="6">
    <location>
        <begin position="117"/>
        <end position="169"/>
    </location>
</feature>
<dbReference type="NCBIfam" id="TIGR02937">
    <property type="entry name" value="sigma70-ECF"/>
    <property type="match status" value="1"/>
</dbReference>
<dbReference type="Gene3D" id="1.10.1740.10">
    <property type="match status" value="1"/>
</dbReference>
<evidence type="ECO:0000313" key="7">
    <source>
        <dbReference type="EMBL" id="RSZ55928.1"/>
    </source>
</evidence>
<gene>
    <name evidence="7" type="ORF">EJB06_27380</name>
</gene>
<dbReference type="InterPro" id="IPR007627">
    <property type="entry name" value="RNA_pol_sigma70_r2"/>
</dbReference>
<proteinExistence type="inferred from homology"/>
<keyword evidence="8" id="KW-1185">Reference proteome</keyword>